<comment type="similarity">
    <text evidence="3">Belongs to the HARBI1 family.</text>
</comment>
<evidence type="ECO:0000256" key="7">
    <source>
        <dbReference type="ARBA" id="ARBA00023242"/>
    </source>
</evidence>
<comment type="subcellular location">
    <subcellularLocation>
        <location evidence="2">Nucleus</location>
    </subcellularLocation>
</comment>
<dbReference type="GeneID" id="103311574"/>
<evidence type="ECO:0000313" key="10">
    <source>
        <dbReference type="Proteomes" id="UP000007819"/>
    </source>
</evidence>
<dbReference type="GeneID" id="103307915"/>
<dbReference type="AlphaFoldDB" id="A0A8R2FCX7"/>
<reference evidence="9" key="2">
    <citation type="submission" date="2022-06" db="UniProtKB">
        <authorList>
            <consortium name="EnsemblMetazoa"/>
        </authorList>
    </citation>
    <scope>IDENTIFICATION</scope>
</reference>
<dbReference type="KEGG" id="api:103307915"/>
<keyword evidence="10" id="KW-1185">Reference proteome</keyword>
<dbReference type="RefSeq" id="XP_008189457.1">
    <property type="nucleotide sequence ID" value="XM_008191235.1"/>
</dbReference>
<dbReference type="KEGG" id="api:103311574"/>
<dbReference type="PANTHER" id="PTHR22930:SF269">
    <property type="entry name" value="NUCLEASE HARBI1-LIKE PROTEIN"/>
    <property type="match status" value="1"/>
</dbReference>
<proteinExistence type="inferred from homology"/>
<keyword evidence="4" id="KW-0540">Nuclease</keyword>
<dbReference type="OrthoDB" id="6580191at2759"/>
<accession>A0A8R2FCX7</accession>
<organism evidence="9 10">
    <name type="scientific">Acyrthosiphon pisum</name>
    <name type="common">Pea aphid</name>
    <dbReference type="NCBI Taxonomy" id="7029"/>
    <lineage>
        <taxon>Eukaryota</taxon>
        <taxon>Metazoa</taxon>
        <taxon>Ecdysozoa</taxon>
        <taxon>Arthropoda</taxon>
        <taxon>Hexapoda</taxon>
        <taxon>Insecta</taxon>
        <taxon>Pterygota</taxon>
        <taxon>Neoptera</taxon>
        <taxon>Paraneoptera</taxon>
        <taxon>Hemiptera</taxon>
        <taxon>Sternorrhyncha</taxon>
        <taxon>Aphidomorpha</taxon>
        <taxon>Aphidoidea</taxon>
        <taxon>Aphididae</taxon>
        <taxon>Macrosiphini</taxon>
        <taxon>Acyrthosiphon</taxon>
    </lineage>
</organism>
<evidence type="ECO:0000256" key="2">
    <source>
        <dbReference type="ARBA" id="ARBA00004123"/>
    </source>
</evidence>
<dbReference type="Proteomes" id="UP000007819">
    <property type="component" value="Chromosome X"/>
</dbReference>
<comment type="cofactor">
    <cofactor evidence="1">
        <name>a divalent metal cation</name>
        <dbReference type="ChEBI" id="CHEBI:60240"/>
    </cofactor>
</comment>
<evidence type="ECO:0000259" key="8">
    <source>
        <dbReference type="Pfam" id="PF13359"/>
    </source>
</evidence>
<name>A0A8R2FCX7_ACYPI</name>
<dbReference type="EnsemblMetazoa" id="XM_008180380.1">
    <property type="protein sequence ID" value="XP_008178602.1"/>
    <property type="gene ID" value="LOC103307915"/>
</dbReference>
<feature type="domain" description="DDE Tnp4" evidence="8">
    <location>
        <begin position="29"/>
        <end position="194"/>
    </location>
</feature>
<sequence>MPQPTEERWKQISNDFWNVWNFPNCLGALDGKHVTIQAPANSGSNFFNNKKTFSVVLLALVDANYNFIAVDVGAYGKNSDGGILAHSNLGKSLENGSLNIPNDEILPNTNISAPYVVLGDEAFPLKTYLMRPYPGKQLDDLSKRIYNYRVCRTRRVVENCFGILVQKFRIFNRRIQSKPENVDYIILATCVLHNYIKKYSNFTNEVFQNINEPVSNITLNNIPMQGGGAGRAAFATRELYKDFFNSPAGSVPWQNEKI</sequence>
<protein>
    <recommendedName>
        <fullName evidence="8">DDE Tnp4 domain-containing protein</fullName>
    </recommendedName>
</protein>
<dbReference type="EnsemblMetazoa" id="XM_008191235.1">
    <property type="protein sequence ID" value="XP_008189457.1"/>
    <property type="gene ID" value="LOC103311574"/>
</dbReference>
<evidence type="ECO:0000256" key="1">
    <source>
        <dbReference type="ARBA" id="ARBA00001968"/>
    </source>
</evidence>
<dbReference type="InterPro" id="IPR027806">
    <property type="entry name" value="HARBI1_dom"/>
</dbReference>
<dbReference type="GO" id="GO:0004518">
    <property type="term" value="F:nuclease activity"/>
    <property type="evidence" value="ECO:0007669"/>
    <property type="project" value="UniProtKB-KW"/>
</dbReference>
<evidence type="ECO:0000256" key="6">
    <source>
        <dbReference type="ARBA" id="ARBA00022801"/>
    </source>
</evidence>
<dbReference type="PANTHER" id="PTHR22930">
    <property type="match status" value="1"/>
</dbReference>
<evidence type="ECO:0000313" key="9">
    <source>
        <dbReference type="EnsemblMetazoa" id="XP_008189457.1"/>
    </source>
</evidence>
<dbReference type="GO" id="GO:0046872">
    <property type="term" value="F:metal ion binding"/>
    <property type="evidence" value="ECO:0007669"/>
    <property type="project" value="UniProtKB-KW"/>
</dbReference>
<dbReference type="GO" id="GO:0016787">
    <property type="term" value="F:hydrolase activity"/>
    <property type="evidence" value="ECO:0007669"/>
    <property type="project" value="UniProtKB-KW"/>
</dbReference>
<keyword evidence="5" id="KW-0479">Metal-binding</keyword>
<dbReference type="GO" id="GO:0005634">
    <property type="term" value="C:nucleus"/>
    <property type="evidence" value="ECO:0007669"/>
    <property type="project" value="UniProtKB-SubCell"/>
</dbReference>
<reference evidence="10" key="1">
    <citation type="submission" date="2010-06" db="EMBL/GenBank/DDBJ databases">
        <authorList>
            <person name="Jiang H."/>
            <person name="Abraham K."/>
            <person name="Ali S."/>
            <person name="Alsbrooks S.L."/>
            <person name="Anim B.N."/>
            <person name="Anosike U.S."/>
            <person name="Attaway T."/>
            <person name="Bandaranaike D.P."/>
            <person name="Battles P.K."/>
            <person name="Bell S.N."/>
            <person name="Bell A.V."/>
            <person name="Beltran B."/>
            <person name="Bickham C."/>
            <person name="Bustamante Y."/>
            <person name="Caleb T."/>
            <person name="Canada A."/>
            <person name="Cardenas V."/>
            <person name="Carter K."/>
            <person name="Chacko J."/>
            <person name="Chandrabose M.N."/>
            <person name="Chavez D."/>
            <person name="Chavez A."/>
            <person name="Chen L."/>
            <person name="Chu H.-S."/>
            <person name="Claassen K.J."/>
            <person name="Cockrell R."/>
            <person name="Collins M."/>
            <person name="Cooper J.A."/>
            <person name="Cree A."/>
            <person name="Curry S.M."/>
            <person name="Da Y."/>
            <person name="Dao M.D."/>
            <person name="Das B."/>
            <person name="Davila M.-L."/>
            <person name="Davy-Carroll L."/>
            <person name="Denson S."/>
            <person name="Dinh H."/>
            <person name="Ebong V.E."/>
            <person name="Edwards J.R."/>
            <person name="Egan A."/>
            <person name="El-Daye J."/>
            <person name="Escobedo L."/>
            <person name="Fernandez S."/>
            <person name="Fernando P.R."/>
            <person name="Flagg N."/>
            <person name="Forbes L.D."/>
            <person name="Fowler R.G."/>
            <person name="Fu Q."/>
            <person name="Gabisi R.A."/>
            <person name="Ganer J."/>
            <person name="Garbino Pronczuk A."/>
            <person name="Garcia R.M."/>
            <person name="Garner T."/>
            <person name="Garrett T.E."/>
            <person name="Gonzalez D.A."/>
            <person name="Hamid H."/>
            <person name="Hawkins E.S."/>
            <person name="Hirani K."/>
            <person name="Hogues M.E."/>
            <person name="Hollins B."/>
            <person name="Hsiao C.-H."/>
            <person name="Jabil R."/>
            <person name="James M.L."/>
            <person name="Jhangiani S.N."/>
            <person name="Johnson B."/>
            <person name="Johnson Q."/>
            <person name="Joshi V."/>
            <person name="Kalu J.B."/>
            <person name="Kam C."/>
            <person name="Kashfia A."/>
            <person name="Keebler J."/>
            <person name="Kisamo H."/>
            <person name="Kovar C.L."/>
            <person name="Lago L.A."/>
            <person name="Lai C.-Y."/>
            <person name="Laidlaw J."/>
            <person name="Lara F."/>
            <person name="Le T.-K."/>
            <person name="Lee S.L."/>
            <person name="Legall F.H."/>
            <person name="Lemon S.J."/>
            <person name="Lewis L.R."/>
            <person name="Li B."/>
            <person name="Liu Y."/>
            <person name="Liu Y.-S."/>
            <person name="Lopez J."/>
            <person name="Lozado R.J."/>
            <person name="Lu J."/>
            <person name="Madu R.C."/>
            <person name="Maheshwari M."/>
            <person name="Maheshwari R."/>
            <person name="Malloy K."/>
            <person name="Martinez E."/>
            <person name="Mathew T."/>
            <person name="Mercado I.C."/>
            <person name="Mercado C."/>
            <person name="Meyer B."/>
            <person name="Montgomery K."/>
            <person name="Morgan M.B."/>
            <person name="Munidasa M."/>
            <person name="Nazareth L.V."/>
            <person name="Nelson J."/>
            <person name="Ng B.M."/>
            <person name="Nguyen N.B."/>
            <person name="Nguyen P.Q."/>
            <person name="Nguyen T."/>
            <person name="Obregon M."/>
            <person name="Okwuonu G.O."/>
            <person name="Onwere C.G."/>
            <person name="Orozco G."/>
            <person name="Parra A."/>
            <person name="Patel S."/>
            <person name="Patil S."/>
            <person name="Perez A."/>
            <person name="Perez Y."/>
            <person name="Pham C."/>
            <person name="Primus E.L."/>
            <person name="Pu L.-L."/>
            <person name="Puazo M."/>
            <person name="Qin X."/>
            <person name="Quiroz J.B."/>
            <person name="Reese J."/>
            <person name="Richards S."/>
            <person name="Rives C.M."/>
            <person name="Robberts R."/>
            <person name="Ruiz S.J."/>
            <person name="Ruiz M.J."/>
            <person name="Santibanez J."/>
            <person name="Schneider B.W."/>
            <person name="Sisson I."/>
            <person name="Smith M."/>
            <person name="Sodergren E."/>
            <person name="Song X.-Z."/>
            <person name="Song B.B."/>
            <person name="Summersgill H."/>
            <person name="Thelus R."/>
            <person name="Thornton R.D."/>
            <person name="Trejos Z.Y."/>
            <person name="Usmani K."/>
            <person name="Vattathil S."/>
            <person name="Villasana D."/>
            <person name="Walker D.L."/>
            <person name="Wang S."/>
            <person name="Wang K."/>
            <person name="White C.S."/>
            <person name="Williams A.C."/>
            <person name="Williamson J."/>
            <person name="Wilson K."/>
            <person name="Woghiren I.O."/>
            <person name="Woodworth J.R."/>
            <person name="Worley K.C."/>
            <person name="Wright R.A."/>
            <person name="Wu W."/>
            <person name="Young L."/>
            <person name="Zhang L."/>
            <person name="Zhang J."/>
            <person name="Zhu Y."/>
            <person name="Muzny D.M."/>
            <person name="Weinstock G."/>
            <person name="Gibbs R.A."/>
        </authorList>
    </citation>
    <scope>NUCLEOTIDE SEQUENCE [LARGE SCALE GENOMIC DNA]</scope>
    <source>
        <strain evidence="10">LSR1</strain>
    </source>
</reference>
<evidence type="ECO:0000256" key="5">
    <source>
        <dbReference type="ARBA" id="ARBA00022723"/>
    </source>
</evidence>
<keyword evidence="7" id="KW-0539">Nucleus</keyword>
<evidence type="ECO:0000256" key="3">
    <source>
        <dbReference type="ARBA" id="ARBA00006958"/>
    </source>
</evidence>
<evidence type="ECO:0000256" key="4">
    <source>
        <dbReference type="ARBA" id="ARBA00022722"/>
    </source>
</evidence>
<dbReference type="Pfam" id="PF13359">
    <property type="entry name" value="DDE_Tnp_4"/>
    <property type="match status" value="1"/>
</dbReference>
<dbReference type="InterPro" id="IPR045249">
    <property type="entry name" value="HARBI1-like"/>
</dbReference>
<keyword evidence="6" id="KW-0378">Hydrolase</keyword>
<dbReference type="RefSeq" id="XP_008178602.1">
    <property type="nucleotide sequence ID" value="XM_008180380.1"/>
</dbReference>